<dbReference type="InterPro" id="IPR043128">
    <property type="entry name" value="Rev_trsase/Diguanyl_cyclase"/>
</dbReference>
<feature type="compositionally biased region" description="Acidic residues" evidence="9">
    <location>
        <begin position="269"/>
        <end position="290"/>
    </location>
</feature>
<evidence type="ECO:0000256" key="3">
    <source>
        <dbReference type="ARBA" id="ARBA00022695"/>
    </source>
</evidence>
<dbReference type="SUPFAM" id="SSF56672">
    <property type="entry name" value="DNA/RNA polymerases"/>
    <property type="match status" value="1"/>
</dbReference>
<keyword evidence="4" id="KW-0540">Nuclease</keyword>
<gene>
    <name evidence="12" type="primary">LOC120108346</name>
</gene>
<dbReference type="FunFam" id="3.30.70.270:FF:000020">
    <property type="entry name" value="Transposon Tf2-6 polyprotein-like Protein"/>
    <property type="match status" value="1"/>
</dbReference>
<dbReference type="CDD" id="cd01647">
    <property type="entry name" value="RT_LTR"/>
    <property type="match status" value="1"/>
</dbReference>
<evidence type="ECO:0000313" key="11">
    <source>
        <dbReference type="Proteomes" id="UP000228380"/>
    </source>
</evidence>
<dbReference type="Proteomes" id="UP000228380">
    <property type="component" value="Unplaced"/>
</dbReference>
<keyword evidence="6" id="KW-0378">Hydrolase</keyword>
<feature type="domain" description="Reverse transcriptase" evidence="10">
    <location>
        <begin position="544"/>
        <end position="723"/>
    </location>
</feature>
<dbReference type="InterPro" id="IPR000477">
    <property type="entry name" value="RT_dom"/>
</dbReference>
<dbReference type="AlphaFoldDB" id="A0A8B9A215"/>
<dbReference type="Pfam" id="PF17919">
    <property type="entry name" value="RT_RNaseH_2"/>
    <property type="match status" value="1"/>
</dbReference>
<keyword evidence="2" id="KW-0808">Transferase</keyword>
<dbReference type="InterPro" id="IPR043502">
    <property type="entry name" value="DNA/RNA_pol_sf"/>
</dbReference>
<protein>
    <submittedName>
        <fullName evidence="12">Uncharacterized protein LOC120108346</fullName>
    </submittedName>
</protein>
<sequence length="957" mass="109609">MDGRRRFREEGFVEETRGFVPQEKGMRKPKIDFPKFSGGDPYEWMDKAEQYFDVYEVPRGDRVTLASFHLDGRASRWWRWIRDLYEKDDKRLGWTAFVKEFMSQWEPSPVVNHHGQLAKLKQEGKVQAYIDEFRLLQTMVSGWSEEALLGTFLDGLKPWLSKELKLKQPTRFQEAMRMAEILDQSYGPERRMTKEGSHSKATMPLPPKGPWKGKEEAGRSHKDRPQQIKKLSREELQDYVKKGLCFKCGDKWSRGHQCKSGQAFLLDVGSDEEEATTEASEDDDEHEDEGNYSPKEEEAELSLHALSGVQRPSTMRLMAWVGKHEVSLLVDSGSSHNFINSGIVRKVGLKGAAVEPFEVKVASGEKLRCEEVVRDVCMNIQGVRIKADLHILQLVGLDVVLGNAWLRSLDKVLTDYSTMTMEFKIGGQKKKWTAMSNKEVRSCEANMLERLCKGGASCFAILMTGQHYEGSHQEEDEMKGVPPRIRSLLEAHQGVLKVPTTLPPQRSFDHPLRLKNESTPVNVPPYRYAHFQKGEIERQVEEMLKQGLIQHSTSPFSSPVLLVRKKDGTWRFCTDYRALNEATIKDRFRIPTVDEMLDELHGAKIFTKLDLRSGYHQIRMKKEDVHKTAFRTHSGHYEYLVMPFGLCNAPSTLQATMNEVFRAYLRKFVLVFFDDILVYSRTMEEHEEHLGVVLRLLEKHHFYIKASKCAFAQPELEYLGHFISGEGVRVDQRKIEAMVDWPLPKNISALRGFLGLTGYYRRFVKNYGLIAKPLTAMLKKGEFEWTPESREAFDNLKRAMTQTLVLALPDFSIPFEVYTDASGDGIGAVLVQQKRPLAFLSKALGPMKKAWGTYARELLALVHAVKVWRLYLLGKKFTIVTDQQALRHLLEQKIVTPEQQKFLVKLLGFEYNIVYQPGKENKVADALSRKEGSPMLLMAEGEEPTSMALSGIVLWGN</sequence>
<evidence type="ECO:0000256" key="2">
    <source>
        <dbReference type="ARBA" id="ARBA00022679"/>
    </source>
</evidence>
<dbReference type="PANTHER" id="PTHR37984">
    <property type="entry name" value="PROTEIN CBG26694"/>
    <property type="match status" value="1"/>
</dbReference>
<evidence type="ECO:0000256" key="7">
    <source>
        <dbReference type="ARBA" id="ARBA00022918"/>
    </source>
</evidence>
<keyword evidence="8" id="KW-0511">Multifunctional enzyme</keyword>
<dbReference type="Gene3D" id="2.40.70.10">
    <property type="entry name" value="Acid Proteases"/>
    <property type="match status" value="1"/>
</dbReference>
<evidence type="ECO:0000256" key="6">
    <source>
        <dbReference type="ARBA" id="ARBA00022801"/>
    </source>
</evidence>
<dbReference type="OrthoDB" id="117622at2759"/>
<dbReference type="InterPro" id="IPR005162">
    <property type="entry name" value="Retrotrans_gag_dom"/>
</dbReference>
<evidence type="ECO:0000256" key="1">
    <source>
        <dbReference type="ARBA" id="ARBA00022670"/>
    </source>
</evidence>
<dbReference type="Gene3D" id="3.10.10.10">
    <property type="entry name" value="HIV Type 1 Reverse Transcriptase, subunit A, domain 1"/>
    <property type="match status" value="1"/>
</dbReference>
<dbReference type="Pfam" id="PF08284">
    <property type="entry name" value="RVP_2"/>
    <property type="match status" value="1"/>
</dbReference>
<dbReference type="Pfam" id="PF03732">
    <property type="entry name" value="Retrotrans_gag"/>
    <property type="match status" value="1"/>
</dbReference>
<feature type="compositionally biased region" description="Basic and acidic residues" evidence="9">
    <location>
        <begin position="212"/>
        <end position="233"/>
    </location>
</feature>
<dbReference type="RefSeq" id="XP_038977863.1">
    <property type="nucleotide sequence ID" value="XM_039121935.1"/>
</dbReference>
<reference evidence="12" key="1">
    <citation type="submission" date="2025-08" db="UniProtKB">
        <authorList>
            <consortium name="RefSeq"/>
        </authorList>
    </citation>
    <scope>IDENTIFICATION</scope>
    <source>
        <tissue evidence="12">Young leaves</tissue>
    </source>
</reference>
<feature type="compositionally biased region" description="Basic and acidic residues" evidence="9">
    <location>
        <begin position="188"/>
        <end position="198"/>
    </location>
</feature>
<dbReference type="CDD" id="cd09274">
    <property type="entry name" value="RNase_HI_RT_Ty3"/>
    <property type="match status" value="1"/>
</dbReference>
<dbReference type="CDD" id="cd00303">
    <property type="entry name" value="retropepsin_like"/>
    <property type="match status" value="1"/>
</dbReference>
<evidence type="ECO:0000256" key="5">
    <source>
        <dbReference type="ARBA" id="ARBA00022759"/>
    </source>
</evidence>
<keyword evidence="3" id="KW-0548">Nucleotidyltransferase</keyword>
<dbReference type="InterPro" id="IPR021109">
    <property type="entry name" value="Peptidase_aspartic_dom_sf"/>
</dbReference>
<evidence type="ECO:0000256" key="9">
    <source>
        <dbReference type="SAM" id="MobiDB-lite"/>
    </source>
</evidence>
<dbReference type="FunFam" id="3.10.10.10:FF:000007">
    <property type="entry name" value="Retrovirus-related Pol polyprotein from transposon 17.6-like Protein"/>
    <property type="match status" value="1"/>
</dbReference>
<keyword evidence="11" id="KW-1185">Reference proteome</keyword>
<evidence type="ECO:0000313" key="12">
    <source>
        <dbReference type="RefSeq" id="XP_038977863.1"/>
    </source>
</evidence>
<keyword evidence="1" id="KW-0645">Protease</keyword>
<proteinExistence type="predicted"/>
<name>A0A8B9A215_PHODC</name>
<organism evidence="11 12">
    <name type="scientific">Phoenix dactylifera</name>
    <name type="common">Date palm</name>
    <dbReference type="NCBI Taxonomy" id="42345"/>
    <lineage>
        <taxon>Eukaryota</taxon>
        <taxon>Viridiplantae</taxon>
        <taxon>Streptophyta</taxon>
        <taxon>Embryophyta</taxon>
        <taxon>Tracheophyta</taxon>
        <taxon>Spermatophyta</taxon>
        <taxon>Magnoliopsida</taxon>
        <taxon>Liliopsida</taxon>
        <taxon>Arecaceae</taxon>
        <taxon>Coryphoideae</taxon>
        <taxon>Phoeniceae</taxon>
        <taxon>Phoenix</taxon>
    </lineage>
</organism>
<evidence type="ECO:0000259" key="10">
    <source>
        <dbReference type="PROSITE" id="PS50878"/>
    </source>
</evidence>
<dbReference type="Gene3D" id="3.30.70.270">
    <property type="match status" value="2"/>
</dbReference>
<dbReference type="SUPFAM" id="SSF50630">
    <property type="entry name" value="Acid proteases"/>
    <property type="match status" value="1"/>
</dbReference>
<dbReference type="GeneID" id="120108346"/>
<feature type="region of interest" description="Disordered" evidence="9">
    <location>
        <begin position="269"/>
        <end position="299"/>
    </location>
</feature>
<keyword evidence="5" id="KW-0255">Endonuclease</keyword>
<dbReference type="GO" id="GO:0006508">
    <property type="term" value="P:proteolysis"/>
    <property type="evidence" value="ECO:0007669"/>
    <property type="project" value="UniProtKB-KW"/>
</dbReference>
<keyword evidence="7" id="KW-0695">RNA-directed DNA polymerase</keyword>
<dbReference type="GO" id="GO:0008233">
    <property type="term" value="F:peptidase activity"/>
    <property type="evidence" value="ECO:0007669"/>
    <property type="project" value="UniProtKB-KW"/>
</dbReference>
<dbReference type="InterPro" id="IPR050951">
    <property type="entry name" value="Retrovirus_Pol_polyprotein"/>
</dbReference>
<dbReference type="GO" id="GO:0004519">
    <property type="term" value="F:endonuclease activity"/>
    <property type="evidence" value="ECO:0007669"/>
    <property type="project" value="UniProtKB-KW"/>
</dbReference>
<dbReference type="InterPro" id="IPR041577">
    <property type="entry name" value="RT_RNaseH_2"/>
</dbReference>
<dbReference type="KEGG" id="pda:120108346"/>
<dbReference type="PROSITE" id="PS50878">
    <property type="entry name" value="RT_POL"/>
    <property type="match status" value="1"/>
</dbReference>
<dbReference type="GO" id="GO:0003964">
    <property type="term" value="F:RNA-directed DNA polymerase activity"/>
    <property type="evidence" value="ECO:0007669"/>
    <property type="project" value="UniProtKB-KW"/>
</dbReference>
<feature type="region of interest" description="Disordered" evidence="9">
    <location>
        <begin position="185"/>
        <end position="233"/>
    </location>
</feature>
<dbReference type="PANTHER" id="PTHR37984:SF5">
    <property type="entry name" value="PROTEIN NYNRIN-LIKE"/>
    <property type="match status" value="1"/>
</dbReference>
<accession>A0A8B9A215</accession>
<dbReference type="Pfam" id="PF00078">
    <property type="entry name" value="RVT_1"/>
    <property type="match status" value="1"/>
</dbReference>
<evidence type="ECO:0000256" key="8">
    <source>
        <dbReference type="ARBA" id="ARBA00023268"/>
    </source>
</evidence>
<evidence type="ECO:0000256" key="4">
    <source>
        <dbReference type="ARBA" id="ARBA00022722"/>
    </source>
</evidence>